<dbReference type="SUPFAM" id="SSF56219">
    <property type="entry name" value="DNase I-like"/>
    <property type="match status" value="1"/>
</dbReference>
<comment type="caution">
    <text evidence="2">The sequence shown here is derived from an EMBL/GenBank/DDBJ whole genome shotgun (WGS) entry which is preliminary data.</text>
</comment>
<dbReference type="PANTHER" id="PTHR12121">
    <property type="entry name" value="CARBON CATABOLITE REPRESSOR PROTEIN 4"/>
    <property type="match status" value="1"/>
</dbReference>
<keyword evidence="2" id="KW-0269">Exonuclease</keyword>
<dbReference type="Pfam" id="PF03372">
    <property type="entry name" value="Exo_endo_phos"/>
    <property type="match status" value="1"/>
</dbReference>
<dbReference type="Gene3D" id="3.60.10.10">
    <property type="entry name" value="Endonuclease/exonuclease/phosphatase"/>
    <property type="match status" value="1"/>
</dbReference>
<evidence type="ECO:0000313" key="3">
    <source>
        <dbReference type="Proteomes" id="UP000236641"/>
    </source>
</evidence>
<dbReference type="InterPro" id="IPR005135">
    <property type="entry name" value="Endo/exonuclease/phosphatase"/>
</dbReference>
<gene>
    <name evidence="2" type="ORF">C1T31_12645</name>
</gene>
<keyword evidence="3" id="KW-1185">Reference proteome</keyword>
<dbReference type="OrthoDB" id="9793162at2"/>
<feature type="domain" description="Endonuclease/exonuclease/phosphatase" evidence="1">
    <location>
        <begin position="1"/>
        <end position="243"/>
    </location>
</feature>
<reference evidence="2 3" key="1">
    <citation type="submission" date="2018-01" db="EMBL/GenBank/DDBJ databases">
        <title>The draft genome of Hanstruepera neustonica JCM19743.</title>
        <authorList>
            <person name="He R.-H."/>
            <person name="Du Z.-J."/>
        </authorList>
    </citation>
    <scope>NUCLEOTIDE SEQUENCE [LARGE SCALE GENOMIC DNA]</scope>
    <source>
        <strain evidence="2 3">JCM19743</strain>
    </source>
</reference>
<dbReference type="GO" id="GO:0000175">
    <property type="term" value="F:3'-5'-RNA exonuclease activity"/>
    <property type="evidence" value="ECO:0007669"/>
    <property type="project" value="TreeGrafter"/>
</dbReference>
<dbReference type="InterPro" id="IPR050410">
    <property type="entry name" value="CCR4/nocturin_mRNA_transcr"/>
</dbReference>
<keyword evidence="2" id="KW-0378">Hydrolase</keyword>
<evidence type="ECO:0000259" key="1">
    <source>
        <dbReference type="Pfam" id="PF03372"/>
    </source>
</evidence>
<proteinExistence type="predicted"/>
<accession>A0A2K1DW24</accession>
<keyword evidence="2" id="KW-0540">Nuclease</keyword>
<name>A0A2K1DW24_9FLAO</name>
<organism evidence="2 3">
    <name type="scientific">Hanstruepera neustonica</name>
    <dbReference type="NCBI Taxonomy" id="1445657"/>
    <lineage>
        <taxon>Bacteria</taxon>
        <taxon>Pseudomonadati</taxon>
        <taxon>Bacteroidota</taxon>
        <taxon>Flavobacteriia</taxon>
        <taxon>Flavobacteriales</taxon>
        <taxon>Flavobacteriaceae</taxon>
        <taxon>Hanstruepera</taxon>
    </lineage>
</organism>
<keyword evidence="2" id="KW-0255">Endonuclease</keyword>
<evidence type="ECO:0000313" key="2">
    <source>
        <dbReference type="EMBL" id="PNQ72169.1"/>
    </source>
</evidence>
<dbReference type="PANTHER" id="PTHR12121:SF36">
    <property type="entry name" value="ENDONUCLEASE_EXONUCLEASE_PHOSPHATASE DOMAIN-CONTAINING PROTEIN"/>
    <property type="match status" value="1"/>
</dbReference>
<dbReference type="Proteomes" id="UP000236641">
    <property type="component" value="Unassembled WGS sequence"/>
</dbReference>
<dbReference type="CDD" id="cd09083">
    <property type="entry name" value="EEP-1"/>
    <property type="match status" value="1"/>
</dbReference>
<sequence length="251" mass="29092">MTYNIRYDNPGDGINQWDNRKQELSHLITYYKPDVLGIQEGLLHQLQYLDTQLMDYSRIGVGRDDGVTKGEFSAIYYNHHKLSLIQDFTFWLSETPDTVSVGWDASMERICTYGLFQDKTTMQKLWIFNTHFDHIGERAREESSKLILKKINDLNTEDFPVILMGDFNSEPDSQAIKTLTDWFVDASKTIDNGKYGPEGTFTGFTENAIPERRIDYIFVKNLGVAAYRHIDDKMPNNQYLSDHLPVIVQLK</sequence>
<dbReference type="EMBL" id="POWF01000010">
    <property type="protein sequence ID" value="PNQ72169.1"/>
    <property type="molecule type" value="Genomic_DNA"/>
</dbReference>
<dbReference type="AlphaFoldDB" id="A0A2K1DW24"/>
<dbReference type="GO" id="GO:0004519">
    <property type="term" value="F:endonuclease activity"/>
    <property type="evidence" value="ECO:0007669"/>
    <property type="project" value="UniProtKB-KW"/>
</dbReference>
<dbReference type="InterPro" id="IPR036691">
    <property type="entry name" value="Endo/exonu/phosph_ase_sf"/>
</dbReference>
<protein>
    <submittedName>
        <fullName evidence="2">Endonuclease/exonuclease/phosphatase</fullName>
    </submittedName>
</protein>